<dbReference type="SFLD" id="SFLDG00180">
    <property type="entry name" value="muconate_cycloisomerase"/>
    <property type="match status" value="1"/>
</dbReference>
<dbReference type="Pfam" id="PF13378">
    <property type="entry name" value="MR_MLE_C"/>
    <property type="match status" value="1"/>
</dbReference>
<keyword evidence="3 6" id="KW-0456">Lyase</keyword>
<protein>
    <recommendedName>
        <fullName evidence="4">o-succinylbenzoate synthase</fullName>
        <ecNumber evidence="4">4.2.1.113</ecNumber>
    </recommendedName>
</protein>
<keyword evidence="2" id="KW-0460">Magnesium</keyword>
<evidence type="ECO:0000313" key="6">
    <source>
        <dbReference type="EMBL" id="RKF14317.1"/>
    </source>
</evidence>
<dbReference type="Gene3D" id="3.20.20.120">
    <property type="entry name" value="Enolase-like C-terminal domain"/>
    <property type="match status" value="1"/>
</dbReference>
<sequence>MPNAEPRLRLQTYRIAFKQAMRFGPYLITERRGYYLSIRLESGRLLIAEAAPLPGFSQETQAQCLNQLLTLTSKSVDQLLTLDNKDLYPSVSFALSCLQAQFADNALLRDCALSLELANKQTQFVGDGQALVMGSNSQVLNQLEALHSAQSVKLKLGRQSIALERQLLRDINQHFPHLRLRLDANQNYSLEQALDLFEGIDSQAIDYCEEPLANPSQLPKFYQNTGIHFALDESTRQPDFVFSALAGLRCLVLKPSLFGPITKLQHCIKHAASHQVSSVLSSSYESPLGILILRELARQLTPEQAPGLDTLTSFEPGSLRLEQL</sequence>
<proteinExistence type="predicted"/>
<dbReference type="InterPro" id="IPR013342">
    <property type="entry name" value="Mandelate_racemase_C"/>
</dbReference>
<evidence type="ECO:0000313" key="7">
    <source>
        <dbReference type="Proteomes" id="UP000286482"/>
    </source>
</evidence>
<dbReference type="Pfam" id="PF21508">
    <property type="entry name" value="MenC_N"/>
    <property type="match status" value="1"/>
</dbReference>
<dbReference type="GO" id="GO:0046872">
    <property type="term" value="F:metal ion binding"/>
    <property type="evidence" value="ECO:0007669"/>
    <property type="project" value="UniProtKB-KW"/>
</dbReference>
<feature type="domain" description="Mandelate racemase/muconate lactonizing enzyme C-terminal" evidence="5">
    <location>
        <begin position="136"/>
        <end position="228"/>
    </location>
</feature>
<dbReference type="InterPro" id="IPR036849">
    <property type="entry name" value="Enolase-like_C_sf"/>
</dbReference>
<dbReference type="SFLD" id="SFLDS00001">
    <property type="entry name" value="Enolase"/>
    <property type="match status" value="1"/>
</dbReference>
<evidence type="ECO:0000259" key="5">
    <source>
        <dbReference type="SMART" id="SM00922"/>
    </source>
</evidence>
<keyword evidence="7" id="KW-1185">Reference proteome</keyword>
<dbReference type="SFLD" id="SFLDF00009">
    <property type="entry name" value="o-succinylbenzoate_synthase"/>
    <property type="match status" value="1"/>
</dbReference>
<dbReference type="AlphaFoldDB" id="A0A420E6R3"/>
<reference evidence="6 7" key="1">
    <citation type="submission" date="2018-09" db="EMBL/GenBank/DDBJ databases">
        <authorList>
            <person name="Wang Z."/>
        </authorList>
    </citation>
    <scope>NUCLEOTIDE SEQUENCE [LARGE SCALE GENOMIC DNA]</scope>
    <source>
        <strain evidence="6 7">ALS 81</strain>
    </source>
</reference>
<dbReference type="RefSeq" id="WP_120356128.1">
    <property type="nucleotide sequence ID" value="NZ_RAQO01000009.1"/>
</dbReference>
<dbReference type="InterPro" id="IPR029065">
    <property type="entry name" value="Enolase_C-like"/>
</dbReference>
<dbReference type="EMBL" id="RAQO01000009">
    <property type="protein sequence ID" value="RKF14317.1"/>
    <property type="molecule type" value="Genomic_DNA"/>
</dbReference>
<dbReference type="SUPFAM" id="SSF51604">
    <property type="entry name" value="Enolase C-terminal domain-like"/>
    <property type="match status" value="1"/>
</dbReference>
<dbReference type="GO" id="GO:0009234">
    <property type="term" value="P:menaquinone biosynthetic process"/>
    <property type="evidence" value="ECO:0007669"/>
    <property type="project" value="UniProtKB-UniRule"/>
</dbReference>
<evidence type="ECO:0000256" key="4">
    <source>
        <dbReference type="NCBIfam" id="TIGR01927"/>
    </source>
</evidence>
<evidence type="ECO:0000256" key="2">
    <source>
        <dbReference type="ARBA" id="ARBA00022842"/>
    </source>
</evidence>
<dbReference type="EC" id="4.2.1.113" evidence="4"/>
<accession>A0A420E6R3</accession>
<dbReference type="OrthoDB" id="3725747at2"/>
<dbReference type="SMART" id="SM00922">
    <property type="entry name" value="MR_MLE"/>
    <property type="match status" value="1"/>
</dbReference>
<dbReference type="PANTHER" id="PTHR48073:SF2">
    <property type="entry name" value="O-SUCCINYLBENZOATE SYNTHASE"/>
    <property type="match status" value="1"/>
</dbReference>
<name>A0A420E6R3_9ALTE</name>
<dbReference type="NCBIfam" id="TIGR01927">
    <property type="entry name" value="menC_gam_Gplu"/>
    <property type="match status" value="1"/>
</dbReference>
<dbReference type="SUPFAM" id="SSF54826">
    <property type="entry name" value="Enolase N-terminal domain-like"/>
    <property type="match status" value="1"/>
</dbReference>
<keyword evidence="1" id="KW-0479">Metal-binding</keyword>
<dbReference type="GO" id="GO:0043748">
    <property type="term" value="F:O-succinylbenzoate synthase activity"/>
    <property type="evidence" value="ECO:0007669"/>
    <property type="project" value="UniProtKB-EC"/>
</dbReference>
<organism evidence="6 7">
    <name type="scientific">Alginatibacterium sediminis</name>
    <dbReference type="NCBI Taxonomy" id="2164068"/>
    <lineage>
        <taxon>Bacteria</taxon>
        <taxon>Pseudomonadati</taxon>
        <taxon>Pseudomonadota</taxon>
        <taxon>Gammaproteobacteria</taxon>
        <taxon>Alteromonadales</taxon>
        <taxon>Alteromonadaceae</taxon>
        <taxon>Alginatibacterium</taxon>
    </lineage>
</organism>
<comment type="caution">
    <text evidence="6">The sequence shown here is derived from an EMBL/GenBank/DDBJ whole genome shotgun (WGS) entry which is preliminary data.</text>
</comment>
<dbReference type="Proteomes" id="UP000286482">
    <property type="component" value="Unassembled WGS sequence"/>
</dbReference>
<dbReference type="InterPro" id="IPR029017">
    <property type="entry name" value="Enolase-like_N"/>
</dbReference>
<dbReference type="InterPro" id="IPR041338">
    <property type="entry name" value="OSBS_N"/>
</dbReference>
<dbReference type="Gene3D" id="3.30.390.10">
    <property type="entry name" value="Enolase-like, N-terminal domain"/>
    <property type="match status" value="1"/>
</dbReference>
<dbReference type="PANTHER" id="PTHR48073">
    <property type="entry name" value="O-SUCCINYLBENZOATE SYNTHASE-RELATED"/>
    <property type="match status" value="1"/>
</dbReference>
<evidence type="ECO:0000256" key="1">
    <source>
        <dbReference type="ARBA" id="ARBA00022723"/>
    </source>
</evidence>
<evidence type="ECO:0000256" key="3">
    <source>
        <dbReference type="ARBA" id="ARBA00023239"/>
    </source>
</evidence>
<gene>
    <name evidence="6" type="primary">menC</name>
    <name evidence="6" type="ORF">DBZ36_16790</name>
</gene>